<dbReference type="InParanoid" id="A0A1J7ITE6"/>
<dbReference type="Pfam" id="PF23584">
    <property type="entry name" value="DUF7136"/>
    <property type="match status" value="1"/>
</dbReference>
<feature type="signal peptide" evidence="1">
    <location>
        <begin position="1"/>
        <end position="20"/>
    </location>
</feature>
<evidence type="ECO:0000313" key="4">
    <source>
        <dbReference type="Proteomes" id="UP000182658"/>
    </source>
</evidence>
<reference evidence="3 4" key="1">
    <citation type="submission" date="2016-10" db="EMBL/GenBank/DDBJ databases">
        <title>Draft genome sequence of Coniochaeta ligniaria NRRL30616, a lignocellulolytic fungus for bioabatement of inhibitors in plant biomass hydrolysates.</title>
        <authorList>
            <consortium name="DOE Joint Genome Institute"/>
            <person name="Jimenez D.J."/>
            <person name="Hector R.E."/>
            <person name="Riley R."/>
            <person name="Sun H."/>
            <person name="Grigoriev I.V."/>
            <person name="Van Elsas J.D."/>
            <person name="Nichols N.N."/>
        </authorList>
    </citation>
    <scope>NUCLEOTIDE SEQUENCE [LARGE SCALE GENOMIC DNA]</scope>
    <source>
        <strain evidence="3 4">NRRL 30616</strain>
    </source>
</reference>
<feature type="chain" id="PRO_5011955864" description="DUF7136 domain-containing protein" evidence="1">
    <location>
        <begin position="21"/>
        <end position="272"/>
    </location>
</feature>
<dbReference type="OrthoDB" id="4490227at2759"/>
<feature type="domain" description="DUF7136" evidence="2">
    <location>
        <begin position="24"/>
        <end position="241"/>
    </location>
</feature>
<name>A0A1J7ITE6_9PEZI</name>
<gene>
    <name evidence="3" type="ORF">CONLIGDRAFT_630705</name>
</gene>
<keyword evidence="1" id="KW-0732">Signal</keyword>
<evidence type="ECO:0000313" key="3">
    <source>
        <dbReference type="EMBL" id="OIW30766.1"/>
    </source>
</evidence>
<keyword evidence="4" id="KW-1185">Reference proteome</keyword>
<dbReference type="Proteomes" id="UP000182658">
    <property type="component" value="Unassembled WGS sequence"/>
</dbReference>
<sequence>MTSFSLLALVPAALLWTAQAAATTFPATVEVDLVFPRNDTYAPVPLFPIVFAFQNPELAQSIDPAFDLQLWNAEYLNATSYGPSLDVRWTNFSGSGPVYVWTYISQMNTTDGDAPVPYLLNWDFGAGNCSDNGGALSIGGGFRDNVIQFTLQRGAKSPDLVAASASPSCSDMSHLAFNLTGTLDATGAKYYGRNSCAVFSDVQPLVPGNPCGAQVGTAVASSISAAMTSSNCAGVKPVVSCPSTNAAWGNRGMAYTAYTAVLGGLTAAFLAM</sequence>
<dbReference type="InterPro" id="IPR055560">
    <property type="entry name" value="DUF7136"/>
</dbReference>
<organism evidence="3 4">
    <name type="scientific">Coniochaeta ligniaria NRRL 30616</name>
    <dbReference type="NCBI Taxonomy" id="1408157"/>
    <lineage>
        <taxon>Eukaryota</taxon>
        <taxon>Fungi</taxon>
        <taxon>Dikarya</taxon>
        <taxon>Ascomycota</taxon>
        <taxon>Pezizomycotina</taxon>
        <taxon>Sordariomycetes</taxon>
        <taxon>Sordariomycetidae</taxon>
        <taxon>Coniochaetales</taxon>
        <taxon>Coniochaetaceae</taxon>
        <taxon>Coniochaeta</taxon>
    </lineage>
</organism>
<dbReference type="AlphaFoldDB" id="A0A1J7ITE6"/>
<evidence type="ECO:0000259" key="2">
    <source>
        <dbReference type="Pfam" id="PF23584"/>
    </source>
</evidence>
<dbReference type="STRING" id="1408157.A0A1J7ITE6"/>
<protein>
    <recommendedName>
        <fullName evidence="2">DUF7136 domain-containing protein</fullName>
    </recommendedName>
</protein>
<accession>A0A1J7ITE6</accession>
<dbReference type="EMBL" id="KV875096">
    <property type="protein sequence ID" value="OIW30766.1"/>
    <property type="molecule type" value="Genomic_DNA"/>
</dbReference>
<proteinExistence type="predicted"/>
<evidence type="ECO:0000256" key="1">
    <source>
        <dbReference type="SAM" id="SignalP"/>
    </source>
</evidence>